<organism evidence="2 3">
    <name type="scientific">Marasmius crinis-equi</name>
    <dbReference type="NCBI Taxonomy" id="585013"/>
    <lineage>
        <taxon>Eukaryota</taxon>
        <taxon>Fungi</taxon>
        <taxon>Dikarya</taxon>
        <taxon>Basidiomycota</taxon>
        <taxon>Agaricomycotina</taxon>
        <taxon>Agaricomycetes</taxon>
        <taxon>Agaricomycetidae</taxon>
        <taxon>Agaricales</taxon>
        <taxon>Marasmiineae</taxon>
        <taxon>Marasmiaceae</taxon>
        <taxon>Marasmius</taxon>
    </lineage>
</organism>
<feature type="compositionally biased region" description="Basic and acidic residues" evidence="1">
    <location>
        <begin position="42"/>
        <end position="62"/>
    </location>
</feature>
<accession>A0ABR3EP93</accession>
<protein>
    <submittedName>
        <fullName evidence="2">Uncharacterized protein</fullName>
    </submittedName>
</protein>
<gene>
    <name evidence="2" type="ORF">V5O48_017332</name>
</gene>
<keyword evidence="3" id="KW-1185">Reference proteome</keyword>
<proteinExistence type="predicted"/>
<dbReference type="Proteomes" id="UP001465976">
    <property type="component" value="Unassembled WGS sequence"/>
</dbReference>
<evidence type="ECO:0000313" key="3">
    <source>
        <dbReference type="Proteomes" id="UP001465976"/>
    </source>
</evidence>
<reference evidence="2 3" key="1">
    <citation type="submission" date="2024-02" db="EMBL/GenBank/DDBJ databases">
        <title>A draft genome for the cacao thread blight pathogen Marasmius crinis-equi.</title>
        <authorList>
            <person name="Cohen S.P."/>
            <person name="Baruah I.K."/>
            <person name="Amoako-Attah I."/>
            <person name="Bukari Y."/>
            <person name="Meinhardt L.W."/>
            <person name="Bailey B.A."/>
        </authorList>
    </citation>
    <scope>NUCLEOTIDE SEQUENCE [LARGE SCALE GENOMIC DNA]</scope>
    <source>
        <strain evidence="2 3">GH-76</strain>
    </source>
</reference>
<evidence type="ECO:0000256" key="1">
    <source>
        <dbReference type="SAM" id="MobiDB-lite"/>
    </source>
</evidence>
<name>A0ABR3EP93_9AGAR</name>
<evidence type="ECO:0000313" key="2">
    <source>
        <dbReference type="EMBL" id="KAL0564709.1"/>
    </source>
</evidence>
<sequence length="115" mass="14083">MRGLHETLSRKRSTLSNEAREEQRQKARESSRRYYNRNRTQILDKRESNRLRQYDEEHGGTRNYAFRDVRPRDLLNIKDNSPERYPEELGKWQEEKLQRLRAFKTAQAELRMMGR</sequence>
<dbReference type="EMBL" id="JBAHYK010002620">
    <property type="protein sequence ID" value="KAL0564709.1"/>
    <property type="molecule type" value="Genomic_DNA"/>
</dbReference>
<feature type="compositionally biased region" description="Basic and acidic residues" evidence="1">
    <location>
        <begin position="18"/>
        <end position="32"/>
    </location>
</feature>
<feature type="region of interest" description="Disordered" evidence="1">
    <location>
        <begin position="1"/>
        <end position="62"/>
    </location>
</feature>
<comment type="caution">
    <text evidence="2">The sequence shown here is derived from an EMBL/GenBank/DDBJ whole genome shotgun (WGS) entry which is preliminary data.</text>
</comment>